<dbReference type="AlphaFoldDB" id="B0EQV2"/>
<dbReference type="EMBL" id="DS550418">
    <property type="protein sequence ID" value="EDR23094.1"/>
    <property type="molecule type" value="Genomic_DNA"/>
</dbReference>
<dbReference type="PANTHER" id="PTHR45756">
    <property type="entry name" value="PALMITOYLTRANSFERASE"/>
    <property type="match status" value="1"/>
</dbReference>
<proteinExistence type="predicted"/>
<dbReference type="InterPro" id="IPR000742">
    <property type="entry name" value="EGF"/>
</dbReference>
<dbReference type="RefSeq" id="XP_001740485.1">
    <property type="nucleotide sequence ID" value="XM_001740433.1"/>
</dbReference>
<dbReference type="Proteomes" id="UP000008076">
    <property type="component" value="Unassembled WGS sequence"/>
</dbReference>
<feature type="domain" description="EGF-like" evidence="1">
    <location>
        <begin position="340"/>
        <end position="371"/>
    </location>
</feature>
<name>B0EQV2_ENTDS</name>
<dbReference type="eggNOG" id="KOG3525">
    <property type="taxonomic scope" value="Eukaryota"/>
</dbReference>
<evidence type="ECO:0000259" key="1">
    <source>
        <dbReference type="SMART" id="SM00181"/>
    </source>
</evidence>
<dbReference type="InterPro" id="IPR006212">
    <property type="entry name" value="Furin_repeat"/>
</dbReference>
<feature type="domain" description="EGF-like" evidence="1">
    <location>
        <begin position="10"/>
        <end position="44"/>
    </location>
</feature>
<dbReference type="Gene3D" id="2.10.220.10">
    <property type="entry name" value="Hormone Receptor, Insulin-like Growth Factor Receptor 1, Chain A, domain 2"/>
    <property type="match status" value="4"/>
</dbReference>
<dbReference type="VEuPathDB" id="AmoebaDB:EDI_084240"/>
<dbReference type="KEGG" id="edi:EDI_084240"/>
<protein>
    <recommendedName>
        <fullName evidence="1">EGF-like domain-containing protein</fullName>
    </recommendedName>
</protein>
<organism evidence="3">
    <name type="scientific">Entamoeba dispar (strain ATCC PRA-260 / SAW760)</name>
    <dbReference type="NCBI Taxonomy" id="370354"/>
    <lineage>
        <taxon>Eukaryota</taxon>
        <taxon>Amoebozoa</taxon>
        <taxon>Evosea</taxon>
        <taxon>Archamoebae</taxon>
        <taxon>Mastigamoebida</taxon>
        <taxon>Entamoebidae</taxon>
        <taxon>Entamoeba</taxon>
    </lineage>
</organism>
<keyword evidence="3" id="KW-1185">Reference proteome</keyword>
<evidence type="ECO:0000313" key="2">
    <source>
        <dbReference type="EMBL" id="EDR23094.1"/>
    </source>
</evidence>
<dbReference type="OMA" id="CKENDFC"/>
<gene>
    <name evidence="2" type="ORF">EDI_084240</name>
</gene>
<feature type="domain" description="EGF-like" evidence="1">
    <location>
        <begin position="45"/>
        <end position="74"/>
    </location>
</feature>
<dbReference type="SMART" id="SM00181">
    <property type="entry name" value="EGF"/>
    <property type="match status" value="5"/>
</dbReference>
<dbReference type="SUPFAM" id="SSF57184">
    <property type="entry name" value="Growth factor receptor domain"/>
    <property type="match status" value="3"/>
</dbReference>
<feature type="domain" description="EGF-like" evidence="1">
    <location>
        <begin position="278"/>
        <end position="307"/>
    </location>
</feature>
<dbReference type="SMART" id="SM00261">
    <property type="entry name" value="FU"/>
    <property type="match status" value="5"/>
</dbReference>
<dbReference type="PANTHER" id="PTHR45756:SF1">
    <property type="entry name" value="PROTEIN KINASE DOMAIN CONTAINING PROTEIN"/>
    <property type="match status" value="1"/>
</dbReference>
<accession>B0EQV2</accession>
<feature type="domain" description="EGF-like" evidence="1">
    <location>
        <begin position="203"/>
        <end position="233"/>
    </location>
</feature>
<dbReference type="InterPro" id="IPR009030">
    <property type="entry name" value="Growth_fac_rcpt_cys_sf"/>
</dbReference>
<evidence type="ECO:0000313" key="3">
    <source>
        <dbReference type="Proteomes" id="UP000008076"/>
    </source>
</evidence>
<dbReference type="GeneID" id="5885661"/>
<dbReference type="InterPro" id="IPR053215">
    <property type="entry name" value="TKL_Ser/Thr_kinase"/>
</dbReference>
<reference evidence="3" key="1">
    <citation type="submission" date="2007-12" db="EMBL/GenBank/DDBJ databases">
        <title>Annotation of Entamoeba dispar SAW760.</title>
        <authorList>
            <person name="Lorenzi H."/>
            <person name="Inman J."/>
            <person name="Schobel S."/>
            <person name="Amedeo P."/>
            <person name="Caler E."/>
        </authorList>
    </citation>
    <scope>NUCLEOTIDE SEQUENCE [LARGE SCALE GENOMIC DNA]</scope>
    <source>
        <strain evidence="3">ATCC PRA-260 / SAW760</strain>
    </source>
</reference>
<sequence length="571" mass="64515">MMNVLIVYGECKRGCEACDEEYHCTKCNSGYWLRKYSFEVSLCEKCPTGCFECSSPTQCSSCSKGYYLDNGMCYQCPIGCSSCSGPDSCITCERNYGIVVYSGYSWCSPCTTIRCSSCQVGTYLSNGLCSACPNELVNGECKECPLHCLRCSHDECLQCDTSSILRDGKCIENMDCLITNEYGSCSKCVSTKVLNSETSSCEPCPDNCKECLSSTSCNECMNGYVLYNQTDCIKLTNIKLELKRSINSLIPHCEKETTVGCQRCDNKYYLTNTLMCEHCIENCEHCIDSTTCQKCSTGYILNNSVCVKQGKKGCKIITQNGENCAICEDGYFYKDGICKKCDPSCLTCSKTSLFCLQCAENFYFVSSNICYNYSTIEYCLAANENGCIGCENGTCITNYDSINLNTSRIIHYTKIKNSICVSCEGGYQVIGAVLFFIKLKKEVQVFLIKRLNLMSKSVLKSLIYISKTVCIFDEMKIEISIDKESKKKKKSYLYFVYKGVYRNITVAIKKDENNDINEMEKGFEMLIKVMNQNYRFYGCIQANRNVSFMRLTEFKTFGDVIQKYQNEFKNY</sequence>
<dbReference type="OrthoDB" id="25879at2759"/>